<name>A0ABQ6HTV4_9MICO</name>
<dbReference type="Gene3D" id="1.10.3300.10">
    <property type="entry name" value="Jann2411-like domain"/>
    <property type="match status" value="1"/>
</dbReference>
<feature type="domain" description="Zinc finger CGNR" evidence="1">
    <location>
        <begin position="135"/>
        <end position="176"/>
    </location>
</feature>
<dbReference type="PANTHER" id="PTHR35525">
    <property type="entry name" value="BLL6575 PROTEIN"/>
    <property type="match status" value="1"/>
</dbReference>
<dbReference type="Proteomes" id="UP001157109">
    <property type="component" value="Unassembled WGS sequence"/>
</dbReference>
<dbReference type="SUPFAM" id="SSF160904">
    <property type="entry name" value="Jann2411-like"/>
    <property type="match status" value="1"/>
</dbReference>
<dbReference type="RefSeq" id="WP_241441648.1">
    <property type="nucleotide sequence ID" value="NZ_BSUJ01000001.1"/>
</dbReference>
<keyword evidence="3" id="KW-1185">Reference proteome</keyword>
<accession>A0ABQ6HTV4</accession>
<reference evidence="3" key="1">
    <citation type="journal article" date="2019" name="Int. J. Syst. Evol. Microbiol.">
        <title>The Global Catalogue of Microorganisms (GCM) 10K type strain sequencing project: providing services to taxonomists for standard genome sequencing and annotation.</title>
        <authorList>
            <consortium name="The Broad Institute Genomics Platform"/>
            <consortium name="The Broad Institute Genome Sequencing Center for Infectious Disease"/>
            <person name="Wu L."/>
            <person name="Ma J."/>
        </authorList>
    </citation>
    <scope>NUCLEOTIDE SEQUENCE [LARGE SCALE GENOMIC DNA]</scope>
    <source>
        <strain evidence="3">NBRC 105830</strain>
    </source>
</reference>
<protein>
    <recommendedName>
        <fullName evidence="1">Zinc finger CGNR domain-containing protein</fullName>
    </recommendedName>
</protein>
<dbReference type="InterPro" id="IPR021005">
    <property type="entry name" value="Znf_CGNR"/>
</dbReference>
<evidence type="ECO:0000313" key="2">
    <source>
        <dbReference type="EMBL" id="GMA21407.1"/>
    </source>
</evidence>
<dbReference type="InterPro" id="IPR023286">
    <property type="entry name" value="ABATE_dom_sf"/>
</dbReference>
<proteinExistence type="predicted"/>
<evidence type="ECO:0000259" key="1">
    <source>
        <dbReference type="Pfam" id="PF11706"/>
    </source>
</evidence>
<gene>
    <name evidence="2" type="ORF">GCM10025862_34280</name>
</gene>
<dbReference type="Pfam" id="PF07336">
    <property type="entry name" value="ABATE"/>
    <property type="match status" value="1"/>
</dbReference>
<sequence>MPFTHDTESALQAAAALVNTTRDPADDALATLADLDEFVRDNEYSGTRAHDRAELVAVQSLRSPVGHLWDLSTEELVDTVNAMLVDTAALPQLVRHDGWDWHLHATPSDAPLATRMKVEIAMALVDLVRAGETDRLKRCAADDCSGVLVDLSRNRSRRFCSTTCSNRVAAAAYRSRCSQRA</sequence>
<organism evidence="2 3">
    <name type="scientific">Arsenicicoccus piscis</name>
    <dbReference type="NCBI Taxonomy" id="673954"/>
    <lineage>
        <taxon>Bacteria</taxon>
        <taxon>Bacillati</taxon>
        <taxon>Actinomycetota</taxon>
        <taxon>Actinomycetes</taxon>
        <taxon>Micrococcales</taxon>
        <taxon>Intrasporangiaceae</taxon>
        <taxon>Arsenicicoccus</taxon>
    </lineage>
</organism>
<evidence type="ECO:0000313" key="3">
    <source>
        <dbReference type="Proteomes" id="UP001157109"/>
    </source>
</evidence>
<dbReference type="InterPro" id="IPR010852">
    <property type="entry name" value="ABATE"/>
</dbReference>
<dbReference type="PANTHER" id="PTHR35525:SF3">
    <property type="entry name" value="BLL6575 PROTEIN"/>
    <property type="match status" value="1"/>
</dbReference>
<dbReference type="Pfam" id="PF11706">
    <property type="entry name" value="zf-CGNR"/>
    <property type="match status" value="1"/>
</dbReference>
<dbReference type="EMBL" id="BSUJ01000001">
    <property type="protein sequence ID" value="GMA21407.1"/>
    <property type="molecule type" value="Genomic_DNA"/>
</dbReference>
<comment type="caution">
    <text evidence="2">The sequence shown here is derived from an EMBL/GenBank/DDBJ whole genome shotgun (WGS) entry which is preliminary data.</text>
</comment>